<dbReference type="SUPFAM" id="SSF48452">
    <property type="entry name" value="TPR-like"/>
    <property type="match status" value="3"/>
</dbReference>
<dbReference type="Gene3D" id="1.25.40.10">
    <property type="entry name" value="Tetratricopeptide repeat domain"/>
    <property type="match status" value="3"/>
</dbReference>
<dbReference type="SMART" id="SM00028">
    <property type="entry name" value="TPR"/>
    <property type="match status" value="4"/>
</dbReference>
<gene>
    <name evidence="2" type="ordered locus">Mpal_0848</name>
</gene>
<dbReference type="STRING" id="521011.Mpal_0848"/>
<sequence>MNDKKEYIEERIQYYLQNLEVYTQEKFPEEWATTQSNLAGAYTERINESSADNIEKAICHYKLALKVFTQSAYPEDWAMTQNNLAIAYINRCYGVKADNIEIAITLLISALKVRKRKASPKEWARTQHNLGIAYKERIRGNKVKNIERSIKHAKNALKVFIPDRYALDYARIQNTLSTAYLNKICGEETDNIDTAIYHANLALDHLNKDEFPNDWAITHNNLGLAFLEKQKENSDTNLKTAITHLNNALSVYTKNAIMEKMAVIHSNLAMAYLFLVTDEREERAENLKLAIIHANWALKVFTTETDPEKYASTLNYLAIAFENLNFGDPSDNIETSIDIYSLIGEVYTLKAYPHEFARTQYNLGIAYSNRIAGNKKENIQEAVSHFQLAQKVWTYDDHPAEHRDTWKKIGDSYFQLQNWNDACIAYYKACEISDNLIIEAYTERGRQNEVGKIANIYSNLAYCQISMGHLPEALVTCEKGKTRLFNETLSIIGQDLNNIPSDKQLRFIKIRKELKESMTEMPLDFTRNFYKYDPMSSKRIKKARNKLKALVKEIKVNNPDFLWTNPDLTTILAEIPEKGAIVVPLITSQGGAVFIVPSGTITIAPHNVLRLNEFDSTALHVLMHGNENHTGWLQTYNRRVKSLESNCEEIKRKALEDWISTIGDISKRLWDQFIGPIFTHLKSLDVQLGTPILITPPGLLKLLPLHAAYRIENGLLRAFLDDYTISYAPSITTISIIKKMKPIQKSEKDRLLMVKPNHNNLYFSTVECKAITSLFGADKVKSLEDKNAVKDMVVKFAQNKQYLHFSTHGYFVKENVMQSGLVLEDGMWTLADILSDLNIAAARMVTLSVCESGIPQYQKIPDEYIGISAGFLHAGASCVISSLWAVNDVATSMLMMKLYSSHLIDGLSPVCALREAQIFIRNATNQEVVNFMCNGNISLDIDRDYSCIIQEPNENQDQANSSSCISKRGNPIPGPFVNPYFWAGFVINGVYK</sequence>
<organism evidence="2 3">
    <name type="scientific">Methanosphaerula palustris (strain ATCC BAA-1556 / DSM 19958 / E1-9c)</name>
    <dbReference type="NCBI Taxonomy" id="521011"/>
    <lineage>
        <taxon>Archaea</taxon>
        <taxon>Methanobacteriati</taxon>
        <taxon>Methanobacteriota</taxon>
        <taxon>Stenosarchaea group</taxon>
        <taxon>Methanomicrobia</taxon>
        <taxon>Methanomicrobiales</taxon>
        <taxon>Methanoregulaceae</taxon>
        <taxon>Methanosphaerula</taxon>
    </lineage>
</organism>
<dbReference type="HOGENOM" id="CLU_003728_15_1_2"/>
<dbReference type="GeneID" id="25394109"/>
<proteinExistence type="predicted"/>
<dbReference type="PANTHER" id="PTHR10098">
    <property type="entry name" value="RAPSYN-RELATED"/>
    <property type="match status" value="1"/>
</dbReference>
<dbReference type="InterPro" id="IPR011990">
    <property type="entry name" value="TPR-like_helical_dom_sf"/>
</dbReference>
<evidence type="ECO:0000313" key="2">
    <source>
        <dbReference type="EMBL" id="ACL16209.1"/>
    </source>
</evidence>
<dbReference type="RefSeq" id="WP_012617528.1">
    <property type="nucleotide sequence ID" value="NC_011832.1"/>
</dbReference>
<evidence type="ECO:0000313" key="3">
    <source>
        <dbReference type="Proteomes" id="UP000002457"/>
    </source>
</evidence>
<dbReference type="eggNOG" id="arCOG03047">
    <property type="taxonomic scope" value="Archaea"/>
</dbReference>
<protein>
    <submittedName>
        <fullName evidence="2">Tetratricopeptide domain protein</fullName>
    </submittedName>
</protein>
<keyword evidence="3" id="KW-1185">Reference proteome</keyword>
<name>B8GGF4_METPE</name>
<reference evidence="2 3" key="1">
    <citation type="journal article" date="2015" name="Genome Announc.">
        <title>Complete Genome Sequence of Methanosphaerula palustris E1-9CT, a Hydrogenotrophic Methanogen Isolated from a Minerotrophic Fen Peatland.</title>
        <authorList>
            <person name="Cadillo-Quiroz H."/>
            <person name="Browne P."/>
            <person name="Kyrpides N."/>
            <person name="Woyke T."/>
            <person name="Goodwin L."/>
            <person name="Detter C."/>
            <person name="Yavitt J.B."/>
            <person name="Zinder S.H."/>
        </authorList>
    </citation>
    <scope>NUCLEOTIDE SEQUENCE [LARGE SCALE GENOMIC DNA]</scope>
    <source>
        <strain evidence="3">ATCC BAA-1556 / DSM 19958 / E1-9c</strain>
    </source>
</reference>
<dbReference type="EMBL" id="CP001338">
    <property type="protein sequence ID" value="ACL16209.1"/>
    <property type="molecule type" value="Genomic_DNA"/>
</dbReference>
<dbReference type="InterPro" id="IPR019734">
    <property type="entry name" value="TPR_rpt"/>
</dbReference>
<dbReference type="Pfam" id="PF12770">
    <property type="entry name" value="CHAT"/>
    <property type="match status" value="1"/>
</dbReference>
<dbReference type="InterPro" id="IPR024983">
    <property type="entry name" value="CHAT_dom"/>
</dbReference>
<dbReference type="Proteomes" id="UP000002457">
    <property type="component" value="Chromosome"/>
</dbReference>
<feature type="domain" description="CHAT" evidence="1">
    <location>
        <begin position="666"/>
        <end position="989"/>
    </location>
</feature>
<accession>B8GGF4</accession>
<dbReference type="AlphaFoldDB" id="B8GGF4"/>
<dbReference type="KEGG" id="mpl:Mpal_0848"/>
<evidence type="ECO:0000259" key="1">
    <source>
        <dbReference type="Pfam" id="PF12770"/>
    </source>
</evidence>